<evidence type="ECO:0000313" key="5">
    <source>
        <dbReference type="Proteomes" id="UP000325780"/>
    </source>
</evidence>
<reference evidence="4 5" key="1">
    <citation type="submission" date="2019-04" db="EMBL/GenBank/DDBJ databases">
        <title>Friends and foes A comparative genomics study of 23 Aspergillus species from section Flavi.</title>
        <authorList>
            <consortium name="DOE Joint Genome Institute"/>
            <person name="Kjaerbolling I."/>
            <person name="Vesth T."/>
            <person name="Frisvad J.C."/>
            <person name="Nybo J.L."/>
            <person name="Theobald S."/>
            <person name="Kildgaard S."/>
            <person name="Isbrandt T."/>
            <person name="Kuo A."/>
            <person name="Sato A."/>
            <person name="Lyhne E.K."/>
            <person name="Kogle M.E."/>
            <person name="Wiebenga A."/>
            <person name="Kun R.S."/>
            <person name="Lubbers R.J."/>
            <person name="Makela M.R."/>
            <person name="Barry K."/>
            <person name="Chovatia M."/>
            <person name="Clum A."/>
            <person name="Daum C."/>
            <person name="Haridas S."/>
            <person name="He G."/>
            <person name="LaButti K."/>
            <person name="Lipzen A."/>
            <person name="Mondo S."/>
            <person name="Riley R."/>
            <person name="Salamov A."/>
            <person name="Simmons B.A."/>
            <person name="Magnuson J.K."/>
            <person name="Henrissat B."/>
            <person name="Mortensen U.H."/>
            <person name="Larsen T.O."/>
            <person name="Devries R.P."/>
            <person name="Grigoriev I.V."/>
            <person name="Machida M."/>
            <person name="Baker S.E."/>
            <person name="Andersen M.R."/>
        </authorList>
    </citation>
    <scope>NUCLEOTIDE SEQUENCE [LARGE SCALE GENOMIC DNA]</scope>
    <source>
        <strain evidence="4 5">IBT 18842</strain>
    </source>
</reference>
<dbReference type="GO" id="GO:0016791">
    <property type="term" value="F:phosphatase activity"/>
    <property type="evidence" value="ECO:0007669"/>
    <property type="project" value="TreeGrafter"/>
</dbReference>
<dbReference type="AlphaFoldDB" id="A0A5N6TSR0"/>
<dbReference type="InterPro" id="IPR036412">
    <property type="entry name" value="HAD-like_sf"/>
</dbReference>
<evidence type="ECO:0000256" key="2">
    <source>
        <dbReference type="ARBA" id="ARBA00022801"/>
    </source>
</evidence>
<name>A0A5N6TSR0_ASPAV</name>
<organism evidence="4 5">
    <name type="scientific">Aspergillus avenaceus</name>
    <dbReference type="NCBI Taxonomy" id="36643"/>
    <lineage>
        <taxon>Eukaryota</taxon>
        <taxon>Fungi</taxon>
        <taxon>Dikarya</taxon>
        <taxon>Ascomycota</taxon>
        <taxon>Pezizomycotina</taxon>
        <taxon>Eurotiomycetes</taxon>
        <taxon>Eurotiomycetidae</taxon>
        <taxon>Eurotiales</taxon>
        <taxon>Aspergillaceae</taxon>
        <taxon>Aspergillus</taxon>
        <taxon>Aspergillus subgen. Circumdati</taxon>
    </lineage>
</organism>
<dbReference type="Gene3D" id="1.10.150.240">
    <property type="entry name" value="Putative phosphatase, domain 2"/>
    <property type="match status" value="1"/>
</dbReference>
<keyword evidence="3" id="KW-0460">Magnesium</keyword>
<keyword evidence="2" id="KW-0378">Hydrolase</keyword>
<dbReference type="OrthoDB" id="1694274at2759"/>
<dbReference type="SUPFAM" id="SSF56784">
    <property type="entry name" value="HAD-like"/>
    <property type="match status" value="1"/>
</dbReference>
<keyword evidence="1" id="KW-0479">Metal-binding</keyword>
<evidence type="ECO:0000256" key="1">
    <source>
        <dbReference type="ARBA" id="ARBA00022723"/>
    </source>
</evidence>
<dbReference type="GO" id="GO:0046872">
    <property type="term" value="F:metal ion binding"/>
    <property type="evidence" value="ECO:0007669"/>
    <property type="project" value="UniProtKB-KW"/>
</dbReference>
<dbReference type="InterPro" id="IPR051400">
    <property type="entry name" value="HAD-like_hydrolase"/>
</dbReference>
<dbReference type="Gene3D" id="3.40.50.1000">
    <property type="entry name" value="HAD superfamily/HAD-like"/>
    <property type="match status" value="1"/>
</dbReference>
<dbReference type="Proteomes" id="UP000325780">
    <property type="component" value="Unassembled WGS sequence"/>
</dbReference>
<proteinExistence type="predicted"/>
<dbReference type="PANTHER" id="PTHR46470">
    <property type="entry name" value="N-ACYLNEURAMINATE-9-PHOSPHATASE"/>
    <property type="match status" value="1"/>
</dbReference>
<sequence>MASHNDRPEEQAVINADSKYLQDLPQIQTLRSALLSKAWFGFDLDDTLHEFRRASASASTSVFIAIHNESGVAIDTLKKSYRDILRAKTASAFIDGRTSTEYRRERFTTLLQTHDLNASSATIDNLLSIYQQNLREALTLKPGAMQLFKAIKGLGKKVIIVTEGPRDAQEWTVRELGIAPYVDKLVTTNEMGTSKVDGLFSVMLDRFAISAADMVFVGDNEARDVVPARDEGILTVLYDEEGGCRLDLDALRVDSLLVLENALRL</sequence>
<dbReference type="SFLD" id="SFLDG01129">
    <property type="entry name" value="C1.5:_HAD__Beta-PGM__Phosphata"/>
    <property type="match status" value="1"/>
</dbReference>
<dbReference type="SFLD" id="SFLDS00003">
    <property type="entry name" value="Haloacid_Dehalogenase"/>
    <property type="match status" value="1"/>
</dbReference>
<evidence type="ECO:0000256" key="3">
    <source>
        <dbReference type="ARBA" id="ARBA00022842"/>
    </source>
</evidence>
<dbReference type="InterPro" id="IPR023214">
    <property type="entry name" value="HAD_sf"/>
</dbReference>
<dbReference type="EMBL" id="ML742126">
    <property type="protein sequence ID" value="KAE8149334.1"/>
    <property type="molecule type" value="Genomic_DNA"/>
</dbReference>
<evidence type="ECO:0000313" key="4">
    <source>
        <dbReference type="EMBL" id="KAE8149334.1"/>
    </source>
</evidence>
<protein>
    <submittedName>
        <fullName evidence="4">HAD-like domain-containing protein</fullName>
    </submittedName>
</protein>
<keyword evidence="5" id="KW-1185">Reference proteome</keyword>
<dbReference type="PANTHER" id="PTHR46470:SF2">
    <property type="entry name" value="GLYCERALDEHYDE 3-PHOSPHATE PHOSPHATASE"/>
    <property type="match status" value="1"/>
</dbReference>
<dbReference type="Pfam" id="PF00702">
    <property type="entry name" value="Hydrolase"/>
    <property type="match status" value="1"/>
</dbReference>
<accession>A0A5N6TSR0</accession>
<gene>
    <name evidence="4" type="ORF">BDV25DRAFT_167893</name>
</gene>
<dbReference type="InterPro" id="IPR023198">
    <property type="entry name" value="PGP-like_dom2"/>
</dbReference>